<evidence type="ECO:0000313" key="3">
    <source>
        <dbReference type="Proteomes" id="UP000039324"/>
    </source>
</evidence>
<evidence type="ECO:0000256" key="1">
    <source>
        <dbReference type="SAM" id="MobiDB-lite"/>
    </source>
</evidence>
<proteinExistence type="predicted"/>
<evidence type="ECO:0000313" key="2">
    <source>
        <dbReference type="EMBL" id="CEP02611.1"/>
    </source>
</evidence>
<dbReference type="AlphaFoldDB" id="A0A0G4J5T6"/>
<keyword evidence="3" id="KW-1185">Reference proteome</keyword>
<dbReference type="OMA" id="GRENLTW"/>
<feature type="compositionally biased region" description="Polar residues" evidence="1">
    <location>
        <begin position="162"/>
        <end position="174"/>
    </location>
</feature>
<dbReference type="Proteomes" id="UP000039324">
    <property type="component" value="Unassembled WGS sequence"/>
</dbReference>
<sequence length="174" mass="19276">MSASSSLSSSTTWQSSTIHHLLMSELAGVLDANFKTTGRENLTWLVGIKLQHGVGGEVTLSQEAYVDTLLNRFEMVNEPSNVEQRQAWARLPYKELVGGLIDAMNAIRPDIAYAVNQFPMSNFGTTHWRAAKRVLQYLKATKTAGLNSSKARRSLRQPSAHRPSTSRTHSPVTH</sequence>
<gene>
    <name evidence="2" type="ORF">PBRA_002578</name>
</gene>
<dbReference type="OrthoDB" id="413361at2759"/>
<accession>A0A0G4J5T6</accession>
<reference evidence="2 3" key="1">
    <citation type="submission" date="2015-02" db="EMBL/GenBank/DDBJ databases">
        <authorList>
            <person name="Chooi Y.-H."/>
        </authorList>
    </citation>
    <scope>NUCLEOTIDE SEQUENCE [LARGE SCALE GENOMIC DNA]</scope>
    <source>
        <strain evidence="2">E3</strain>
    </source>
</reference>
<dbReference type="STRING" id="37360.A0A0G4J5T6"/>
<organism evidence="2 3">
    <name type="scientific">Plasmodiophora brassicae</name>
    <name type="common">Clubroot disease agent</name>
    <dbReference type="NCBI Taxonomy" id="37360"/>
    <lineage>
        <taxon>Eukaryota</taxon>
        <taxon>Sar</taxon>
        <taxon>Rhizaria</taxon>
        <taxon>Endomyxa</taxon>
        <taxon>Phytomyxea</taxon>
        <taxon>Plasmodiophorida</taxon>
        <taxon>Plasmodiophoridae</taxon>
        <taxon>Plasmodiophora</taxon>
    </lineage>
</organism>
<protein>
    <recommendedName>
        <fullName evidence="4">Reverse transcriptase Ty1/copia-type domain-containing protein</fullName>
    </recommendedName>
</protein>
<dbReference type="EMBL" id="CDSF01000133">
    <property type="protein sequence ID" value="CEP02611.1"/>
    <property type="molecule type" value="Genomic_DNA"/>
</dbReference>
<evidence type="ECO:0008006" key="4">
    <source>
        <dbReference type="Google" id="ProtNLM"/>
    </source>
</evidence>
<name>A0A0G4J5T6_PLABS</name>
<feature type="region of interest" description="Disordered" evidence="1">
    <location>
        <begin position="146"/>
        <end position="174"/>
    </location>
</feature>